<reference evidence="1 2" key="1">
    <citation type="submission" date="2016-10" db="EMBL/GenBank/DDBJ databases">
        <authorList>
            <person name="de Groot N.N."/>
        </authorList>
    </citation>
    <scope>NUCLEOTIDE SEQUENCE [LARGE SCALE GENOMIC DNA]</scope>
    <source>
        <strain evidence="1 2">CPCC 100156</strain>
    </source>
</reference>
<name>A0A1G6PCD0_9PROT</name>
<dbReference type="STRING" id="938405.SAMN02927895_02062"/>
<proteinExistence type="predicted"/>
<keyword evidence="2" id="KW-1185">Reference proteome</keyword>
<gene>
    <name evidence="1" type="ORF">SAMN04487779_1002344</name>
</gene>
<organism evidence="1 2">
    <name type="scientific">Belnapia rosea</name>
    <dbReference type="NCBI Taxonomy" id="938405"/>
    <lineage>
        <taxon>Bacteria</taxon>
        <taxon>Pseudomonadati</taxon>
        <taxon>Pseudomonadota</taxon>
        <taxon>Alphaproteobacteria</taxon>
        <taxon>Acetobacterales</taxon>
        <taxon>Roseomonadaceae</taxon>
        <taxon>Belnapia</taxon>
    </lineage>
</organism>
<dbReference type="RefSeq" id="WP_090662157.1">
    <property type="nucleotide sequence ID" value="NZ_FMZX01000002.1"/>
</dbReference>
<protein>
    <submittedName>
        <fullName evidence="1">Uncharacterized protein</fullName>
    </submittedName>
</protein>
<dbReference type="EMBL" id="FMZX01000002">
    <property type="protein sequence ID" value="SDC77902.1"/>
    <property type="molecule type" value="Genomic_DNA"/>
</dbReference>
<dbReference type="AlphaFoldDB" id="A0A1G6PCD0"/>
<accession>A0A1G6PCD0</accession>
<evidence type="ECO:0000313" key="1">
    <source>
        <dbReference type="EMBL" id="SDC77902.1"/>
    </source>
</evidence>
<sequence length="77" mass="7951">MTQATLAAIEALYDTVVMARVLASNGRAIDLAGLDAEAGALCATITRLPRDQARLLRPALKALAQEVEGLAAALPPP</sequence>
<evidence type="ECO:0000313" key="2">
    <source>
        <dbReference type="Proteomes" id="UP000198925"/>
    </source>
</evidence>
<dbReference type="Proteomes" id="UP000198925">
    <property type="component" value="Unassembled WGS sequence"/>
</dbReference>